<dbReference type="InterPro" id="IPR011527">
    <property type="entry name" value="ABC1_TM_dom"/>
</dbReference>
<dbReference type="GO" id="GO:0140359">
    <property type="term" value="F:ABC-type transporter activity"/>
    <property type="evidence" value="ECO:0007669"/>
    <property type="project" value="InterPro"/>
</dbReference>
<evidence type="ECO:0000256" key="8">
    <source>
        <dbReference type="ARBA" id="ARBA00022967"/>
    </source>
</evidence>
<dbReference type="PROSITE" id="PS50929">
    <property type="entry name" value="ABC_TM1F"/>
    <property type="match status" value="2"/>
</dbReference>
<dbReference type="GO" id="GO:0010329">
    <property type="term" value="F:auxin efflux transmembrane transporter activity"/>
    <property type="evidence" value="ECO:0007669"/>
    <property type="project" value="UniProtKB-ARBA"/>
</dbReference>
<comment type="similarity">
    <text evidence="2">Belongs to the ABC transporter superfamily. ABCB family. Multidrug resistance exporter (TC 3.A.1.201) subfamily.</text>
</comment>
<dbReference type="AlphaFoldDB" id="A0A835R7L7"/>
<feature type="domain" description="ABC transmembrane type-1" evidence="14">
    <location>
        <begin position="627"/>
        <end position="913"/>
    </location>
</feature>
<keyword evidence="6" id="KW-0547">Nucleotide-binding</keyword>
<dbReference type="Proteomes" id="UP000636800">
    <property type="component" value="Chromosome 5"/>
</dbReference>
<protein>
    <submittedName>
        <fullName evidence="15">Uncharacterized protein</fullName>
    </submittedName>
</protein>
<dbReference type="OrthoDB" id="10249433at2759"/>
<feature type="domain" description="ABC transmembrane type-1" evidence="14">
    <location>
        <begin position="93"/>
        <end position="282"/>
    </location>
</feature>
<keyword evidence="4 12" id="KW-0812">Transmembrane</keyword>
<keyword evidence="8" id="KW-1278">Translocase</keyword>
<dbReference type="SMART" id="SM00382">
    <property type="entry name" value="AAA"/>
    <property type="match status" value="2"/>
</dbReference>
<evidence type="ECO:0000256" key="10">
    <source>
        <dbReference type="ARBA" id="ARBA00023136"/>
    </source>
</evidence>
<dbReference type="InterPro" id="IPR017871">
    <property type="entry name" value="ABC_transporter-like_CS"/>
</dbReference>
<comment type="caution">
    <text evidence="15">The sequence shown here is derived from an EMBL/GenBank/DDBJ whole genome shotgun (WGS) entry which is preliminary data.</text>
</comment>
<evidence type="ECO:0000256" key="6">
    <source>
        <dbReference type="ARBA" id="ARBA00022741"/>
    </source>
</evidence>
<evidence type="ECO:0000259" key="13">
    <source>
        <dbReference type="PROSITE" id="PS50893"/>
    </source>
</evidence>
<dbReference type="FunFam" id="1.20.1560.10:FF:000025">
    <property type="entry name" value="ABC transporter B family member 9"/>
    <property type="match status" value="1"/>
</dbReference>
<feature type="transmembrane region" description="Helical" evidence="12">
    <location>
        <begin position="116"/>
        <end position="132"/>
    </location>
</feature>
<dbReference type="EMBL" id="JADCNL010000005">
    <property type="protein sequence ID" value="KAG0480867.1"/>
    <property type="molecule type" value="Genomic_DNA"/>
</dbReference>
<sequence>MAVKKGREKEYKVPFYMLFSFADATDVFLMTLGSIGALGHGATIPVMTVLFGKMIQSFGGAQDPEDVLHRVSEVAIQYVYLAVGAGISSFLREVVERVSGDTVIIHDAMGERVGKFIQIMTASTGCIIVAFIKGWLLSLIMMSMIPLGMICGGLVSVFVSKMASKAQKAYSEAAVVVEQAIGSIKTVASFTGENRSVKEYDIALIKAYKSSICEGIATGLGLGMVTFLMFCGYSLGVWFGGHLILNEDKGYTGAKVINVIFSVLMGCFFLGQGPPCTTAFAAGQAAAYKMFEAINRKPKIDAFDPKARVLPDIKGDIDFKNVYFSINWREGSGKSTVISLIERFYDPQAGDVLIDGVKINELQLRWLRSKIGLVSQEPILFASSIRDNVAYGKDNATIEEIQLATDSANASRFIDNMPQGLDTMVGAFGTQLSGGQKQRIAIARAILKDPRILLLDEATSALDTESERTVQEALDRVMKKRTTIVVAHRLSTVRNADSIAVLRHGSIVEKGSHIELVQDPNGAYSQLLRLQEMNQTSDSMSHKGSPLANSPILSNQEISSKLFISREFSSEIIGSPHPDSLELGSHVRVDSKGNALVEPTSGSAELPKEVPLSRLASLNKPEIPILLLGTASAIIHGLVFPVFGVLLSKVIRALYQPPDLVDKDSKFWSLMFLLFGFVSLIALPSRSFYFAVAGSRLIRRIRLMTFQKVINMEMAWFDEPENSSGAVGARLSTDAAIVRNLLGDALGLAVHNITILVAGLVIAFASNLKLSLIILVILPILCLDGWIQMKSMKGFSCDAKKMYEQASQVANDAVSSIRTVASLSAEEKVVELYQKKCEGPTRKGIRQGVISGIGFGVSSSLIYCAYAASFYAGARLVRSGETTFGKVFQVFFAFTMAATGISESNSAVPNAEKAKSATASVFAVLDRKSKIDPSDVSGMTLENLEGEIKFRHVSFKYPSRPEVQIFHDLCLSIKSGTTVALVGESGSGKSTAIALLQRFYDPDSGNILLDGIELHKFNLKWLRQQMSWVSQEPALFNDTIRANIAFGIEGNATETEIVAAAKAANAHEFICYLQKGYDTIVGERGVQLSGGQKQRVAIARAILKGSKILLLDEATSALDAESERQFQDAAKQVMTNKTTVTIAHRLNTIKKANLIAVFKDGVIIEKGGHDALIKMDGAYASMATIQSSSSIL</sequence>
<dbReference type="SUPFAM" id="SSF52540">
    <property type="entry name" value="P-loop containing nucleoside triphosphate hydrolases"/>
    <property type="match status" value="2"/>
</dbReference>
<dbReference type="CDD" id="cd18577">
    <property type="entry name" value="ABC_6TM_Pgp_ABCB1_D1_like"/>
    <property type="match status" value="1"/>
</dbReference>
<feature type="transmembrane region" description="Helical" evidence="12">
    <location>
        <begin position="770"/>
        <end position="787"/>
    </location>
</feature>
<feature type="transmembrane region" description="Helical" evidence="12">
    <location>
        <begin position="667"/>
        <end position="692"/>
    </location>
</feature>
<feature type="transmembrane region" description="Helical" evidence="12">
    <location>
        <begin position="138"/>
        <end position="159"/>
    </location>
</feature>
<dbReference type="GO" id="GO:0005524">
    <property type="term" value="F:ATP binding"/>
    <property type="evidence" value="ECO:0007669"/>
    <property type="project" value="UniProtKB-KW"/>
</dbReference>
<gene>
    <name evidence="15" type="ORF">HPP92_011725</name>
</gene>
<comment type="subcellular location">
    <subcellularLocation>
        <location evidence="1">Cell membrane</location>
        <topology evidence="1">Multi-pass membrane protein</topology>
    </subcellularLocation>
</comment>
<keyword evidence="7" id="KW-0067">ATP-binding</keyword>
<evidence type="ECO:0000256" key="3">
    <source>
        <dbReference type="ARBA" id="ARBA00022448"/>
    </source>
</evidence>
<dbReference type="Gene3D" id="1.20.1560.10">
    <property type="entry name" value="ABC transporter type 1, transmembrane domain"/>
    <property type="match status" value="3"/>
</dbReference>
<accession>A0A835R7L7</accession>
<keyword evidence="10 12" id="KW-0472">Membrane</keyword>
<feature type="transmembrane region" description="Helical" evidence="12">
    <location>
        <begin position="251"/>
        <end position="271"/>
    </location>
</feature>
<evidence type="ECO:0000256" key="12">
    <source>
        <dbReference type="SAM" id="Phobius"/>
    </source>
</evidence>
<dbReference type="PANTHER" id="PTHR24222">
    <property type="entry name" value="ABC TRANSPORTER B FAMILY"/>
    <property type="match status" value="1"/>
</dbReference>
<dbReference type="Gene3D" id="3.40.50.300">
    <property type="entry name" value="P-loop containing nucleotide triphosphate hydrolases"/>
    <property type="match status" value="2"/>
</dbReference>
<dbReference type="PANTHER" id="PTHR24222:SF86">
    <property type="entry name" value="ABC TRANSPORTER B FAMILY PROTEIN"/>
    <property type="match status" value="1"/>
</dbReference>
<dbReference type="GO" id="GO:0010328">
    <property type="term" value="F:auxin influx transmembrane transporter activity"/>
    <property type="evidence" value="ECO:0007669"/>
    <property type="project" value="UniProtKB-ARBA"/>
</dbReference>
<feature type="transmembrane region" description="Helical" evidence="12">
    <location>
        <begin position="849"/>
        <end position="872"/>
    </location>
</feature>
<feature type="domain" description="ABC transporter" evidence="13">
    <location>
        <begin position="289"/>
        <end position="529"/>
    </location>
</feature>
<proteinExistence type="inferred from homology"/>
<keyword evidence="16" id="KW-1185">Reference proteome</keyword>
<dbReference type="GO" id="GO:0005886">
    <property type="term" value="C:plasma membrane"/>
    <property type="evidence" value="ECO:0007669"/>
    <property type="project" value="UniProtKB-SubCell"/>
</dbReference>
<reference evidence="15 16" key="1">
    <citation type="journal article" date="2020" name="Nat. Food">
        <title>A phased Vanilla planifolia genome enables genetic improvement of flavour and production.</title>
        <authorList>
            <person name="Hasing T."/>
            <person name="Tang H."/>
            <person name="Brym M."/>
            <person name="Khazi F."/>
            <person name="Huang T."/>
            <person name="Chambers A.H."/>
        </authorList>
    </citation>
    <scope>NUCLEOTIDE SEQUENCE [LARGE SCALE GENOMIC DNA]</scope>
    <source>
        <tissue evidence="15">Leaf</tissue>
    </source>
</reference>
<dbReference type="InterPro" id="IPR039421">
    <property type="entry name" value="Type_1_exporter"/>
</dbReference>
<dbReference type="Pfam" id="PF00664">
    <property type="entry name" value="ABC_membrane"/>
    <property type="match status" value="2"/>
</dbReference>
<evidence type="ECO:0000256" key="2">
    <source>
        <dbReference type="ARBA" id="ARBA00007577"/>
    </source>
</evidence>
<dbReference type="CDD" id="cd18578">
    <property type="entry name" value="ABC_6TM_Pgp_ABCB1_D2_like"/>
    <property type="match status" value="1"/>
</dbReference>
<dbReference type="SUPFAM" id="SSF90123">
    <property type="entry name" value="ABC transporter transmembrane region"/>
    <property type="match status" value="2"/>
</dbReference>
<evidence type="ECO:0000313" key="15">
    <source>
        <dbReference type="EMBL" id="KAG0480867.1"/>
    </source>
</evidence>
<dbReference type="InterPro" id="IPR003439">
    <property type="entry name" value="ABC_transporter-like_ATP-bd"/>
</dbReference>
<dbReference type="InterPro" id="IPR027417">
    <property type="entry name" value="P-loop_NTPase"/>
</dbReference>
<evidence type="ECO:0000313" key="16">
    <source>
        <dbReference type="Proteomes" id="UP000636800"/>
    </source>
</evidence>
<dbReference type="Pfam" id="PF00005">
    <property type="entry name" value="ABC_tran"/>
    <property type="match status" value="2"/>
</dbReference>
<dbReference type="FunFam" id="3.40.50.300:FF:000066">
    <property type="entry name" value="ABC transporter B family member 1"/>
    <property type="match status" value="1"/>
</dbReference>
<keyword evidence="11" id="KW-0325">Glycoprotein</keyword>
<dbReference type="FunFam" id="3.40.50.300:FF:000479">
    <property type="entry name" value="Multidrug resistance protein 1A"/>
    <property type="match status" value="1"/>
</dbReference>
<evidence type="ECO:0000259" key="14">
    <source>
        <dbReference type="PROSITE" id="PS50929"/>
    </source>
</evidence>
<evidence type="ECO:0000256" key="9">
    <source>
        <dbReference type="ARBA" id="ARBA00022989"/>
    </source>
</evidence>
<dbReference type="InterPro" id="IPR036640">
    <property type="entry name" value="ABC1_TM_sf"/>
</dbReference>
<dbReference type="FunFam" id="1.20.1560.10:FF:000009">
    <property type="entry name" value="ABC transporter B family member 1"/>
    <property type="match status" value="1"/>
</dbReference>
<dbReference type="InterPro" id="IPR003593">
    <property type="entry name" value="AAA+_ATPase"/>
</dbReference>
<feature type="transmembrane region" description="Helical" evidence="12">
    <location>
        <begin position="75"/>
        <end position="95"/>
    </location>
</feature>
<feature type="transmembrane region" description="Helical" evidence="12">
    <location>
        <begin position="745"/>
        <end position="764"/>
    </location>
</feature>
<keyword evidence="5" id="KW-0677">Repeat</keyword>
<keyword evidence="9 12" id="KW-1133">Transmembrane helix</keyword>
<feature type="domain" description="ABC transporter" evidence="13">
    <location>
        <begin position="948"/>
        <end position="1185"/>
    </location>
</feature>
<keyword evidence="3" id="KW-0813">Transport</keyword>
<evidence type="ECO:0000256" key="7">
    <source>
        <dbReference type="ARBA" id="ARBA00022840"/>
    </source>
</evidence>
<organism evidence="15 16">
    <name type="scientific">Vanilla planifolia</name>
    <name type="common">Vanilla</name>
    <dbReference type="NCBI Taxonomy" id="51239"/>
    <lineage>
        <taxon>Eukaryota</taxon>
        <taxon>Viridiplantae</taxon>
        <taxon>Streptophyta</taxon>
        <taxon>Embryophyta</taxon>
        <taxon>Tracheophyta</taxon>
        <taxon>Spermatophyta</taxon>
        <taxon>Magnoliopsida</taxon>
        <taxon>Liliopsida</taxon>
        <taxon>Asparagales</taxon>
        <taxon>Orchidaceae</taxon>
        <taxon>Vanilloideae</taxon>
        <taxon>Vanilleae</taxon>
        <taxon>Vanilla</taxon>
    </lineage>
</organism>
<name>A0A835R7L7_VANPL</name>
<dbReference type="PROSITE" id="PS50893">
    <property type="entry name" value="ABC_TRANSPORTER_2"/>
    <property type="match status" value="2"/>
</dbReference>
<dbReference type="GO" id="GO:0016887">
    <property type="term" value="F:ATP hydrolysis activity"/>
    <property type="evidence" value="ECO:0007669"/>
    <property type="project" value="InterPro"/>
</dbReference>
<evidence type="ECO:0000256" key="4">
    <source>
        <dbReference type="ARBA" id="ARBA00022692"/>
    </source>
</evidence>
<dbReference type="PROSITE" id="PS00211">
    <property type="entry name" value="ABC_TRANSPORTER_1"/>
    <property type="match status" value="2"/>
</dbReference>
<feature type="transmembrane region" description="Helical" evidence="12">
    <location>
        <begin position="216"/>
        <end position="239"/>
    </location>
</feature>
<dbReference type="CDD" id="cd03249">
    <property type="entry name" value="ABC_MTABC3_MDL1_MDL2"/>
    <property type="match status" value="1"/>
</dbReference>
<feature type="transmembrane region" description="Helical" evidence="12">
    <location>
        <begin position="27"/>
        <end position="55"/>
    </location>
</feature>
<evidence type="ECO:0000256" key="5">
    <source>
        <dbReference type="ARBA" id="ARBA00022737"/>
    </source>
</evidence>
<evidence type="ECO:0000256" key="1">
    <source>
        <dbReference type="ARBA" id="ARBA00004651"/>
    </source>
</evidence>
<feature type="transmembrane region" description="Helical" evidence="12">
    <location>
        <begin position="623"/>
        <end position="647"/>
    </location>
</feature>
<evidence type="ECO:0000256" key="11">
    <source>
        <dbReference type="ARBA" id="ARBA00023180"/>
    </source>
</evidence>